<sequence length="491" mass="52231">MQTQGNTSGAPAGVDAKFEVRVGAAAGSGGVDAPLTLAVGTVDITPSVPRWPSLWMGGYAGGPRGNHGDVARTLRAHCVVFYDQGTPNVLLRADIVHIPRDVHQAVRSRIVDAGLVADSADFMMMASHTHSGMYVGDTTPNPFIMMNLQPADIDAINLSTQILIDLLVQLVTDTLQVPPVAVTLGYAEGNTTIGYNRVDMPTVLSTVPVLLARAVSDNSPVALVFGYACHAVARGNDEVFDSDYCGEAAEQVERWLGVPALFLQGTAGDQQPADPQSPDQVANLGDQLARTIADVVVHGAFTPVTGPFATQLTEVDLPFTVDTSKASVRNQLRTRYQQRVNDNPPTEYVNRHAQVMLGQLDDGTLPTSIPMPIQCWKLGGLTIMGLAHEALSVYDGAVKALMPGKKVWVLGYTNEVACYVPGDEVSWAGGSKHFGYEAGWTDDPTITGENTAPMFFAWPAPLRFSPVGTTPPAVGSTQRIVLDACRTLLTG</sequence>
<reference evidence="1 2" key="1">
    <citation type="submission" date="2019-09" db="EMBL/GenBank/DDBJ databases">
        <title>Goodfellowia gen. nov., a new genus of the Pseudonocardineae related to Actinoalloteichus, containing Goodfellowia coeruleoviolacea gen. nov., comb. nov. gen. nov., comb. nov.</title>
        <authorList>
            <person name="Labeda D."/>
        </authorList>
    </citation>
    <scope>NUCLEOTIDE SEQUENCE [LARGE SCALE GENOMIC DNA]</scope>
    <source>
        <strain evidence="1 2">AN110305</strain>
    </source>
</reference>
<dbReference type="OrthoDB" id="2579961at2"/>
<keyword evidence="2" id="KW-1185">Reference proteome</keyword>
<name>A0A5B2X1M6_9PSEU</name>
<evidence type="ECO:0000313" key="1">
    <source>
        <dbReference type="EMBL" id="KAA2257099.1"/>
    </source>
</evidence>
<dbReference type="Proteomes" id="UP000323454">
    <property type="component" value="Unassembled WGS sequence"/>
</dbReference>
<accession>A0A5B2X1M6</accession>
<dbReference type="EMBL" id="VUOB01000047">
    <property type="protein sequence ID" value="KAA2257099.1"/>
    <property type="molecule type" value="Genomic_DNA"/>
</dbReference>
<organism evidence="1 2">
    <name type="scientific">Solihabitans fulvus</name>
    <dbReference type="NCBI Taxonomy" id="1892852"/>
    <lineage>
        <taxon>Bacteria</taxon>
        <taxon>Bacillati</taxon>
        <taxon>Actinomycetota</taxon>
        <taxon>Actinomycetes</taxon>
        <taxon>Pseudonocardiales</taxon>
        <taxon>Pseudonocardiaceae</taxon>
        <taxon>Solihabitans</taxon>
    </lineage>
</organism>
<reference evidence="1 2" key="2">
    <citation type="submission" date="2019-09" db="EMBL/GenBank/DDBJ databases">
        <authorList>
            <person name="Jin C."/>
        </authorList>
    </citation>
    <scope>NUCLEOTIDE SEQUENCE [LARGE SCALE GENOMIC DNA]</scope>
    <source>
        <strain evidence="1 2">AN110305</strain>
    </source>
</reference>
<dbReference type="RefSeq" id="WP_149852332.1">
    <property type="nucleotide sequence ID" value="NZ_VUOB01000047.1"/>
</dbReference>
<comment type="caution">
    <text evidence="1">The sequence shown here is derived from an EMBL/GenBank/DDBJ whole genome shotgun (WGS) entry which is preliminary data.</text>
</comment>
<gene>
    <name evidence="1" type="ORF">F0L68_25480</name>
</gene>
<protein>
    <recommendedName>
        <fullName evidence="3">Ceramidase</fullName>
    </recommendedName>
</protein>
<dbReference type="AlphaFoldDB" id="A0A5B2X1M6"/>
<evidence type="ECO:0008006" key="3">
    <source>
        <dbReference type="Google" id="ProtNLM"/>
    </source>
</evidence>
<evidence type="ECO:0000313" key="2">
    <source>
        <dbReference type="Proteomes" id="UP000323454"/>
    </source>
</evidence>
<proteinExistence type="predicted"/>